<feature type="transmembrane region" description="Helical" evidence="1">
    <location>
        <begin position="70"/>
        <end position="91"/>
    </location>
</feature>
<proteinExistence type="predicted"/>
<dbReference type="GO" id="GO:0005682">
    <property type="term" value="C:U5 snRNP"/>
    <property type="evidence" value="ECO:0007669"/>
    <property type="project" value="TreeGrafter"/>
</dbReference>
<protein>
    <recommendedName>
        <fullName evidence="2">Pre-mRNA-processing-splicing factor 8 U5-snRNA-binding domain-containing protein</fullName>
    </recommendedName>
</protein>
<feature type="transmembrane region" description="Helical" evidence="1">
    <location>
        <begin position="147"/>
        <end position="168"/>
    </location>
</feature>
<feature type="domain" description="Pre-mRNA-processing-splicing factor 8 U5-snRNA-binding" evidence="2">
    <location>
        <begin position="42"/>
        <end position="78"/>
    </location>
</feature>
<dbReference type="GO" id="GO:0097157">
    <property type="term" value="F:pre-mRNA intronic binding"/>
    <property type="evidence" value="ECO:0007669"/>
    <property type="project" value="TreeGrafter"/>
</dbReference>
<sequence length="211" mass="23948">MRFIPNHKHIFSNTKDRVWNLQNEPTKERTAVAHLIFDDEHMKVFENRVSQILMLSGSTTFTNIVNKWNIALIGNIVTFGFHLIFSFLFFYPPHERADDSDEEGVEWDRLRAPPLLIPLQDDLHLIGCLNDLPVIILRFSGEGTKNFPMGIFADCFFAGVCLGGLITLPVQGISVDCFFVGVRLGGLITLPVQNSEDYWGVVSRSIFAEFE</sequence>
<keyword evidence="1" id="KW-1133">Transmembrane helix</keyword>
<dbReference type="GO" id="GO:0030623">
    <property type="term" value="F:U5 snRNA binding"/>
    <property type="evidence" value="ECO:0007669"/>
    <property type="project" value="InterPro"/>
</dbReference>
<organism evidence="3 4">
    <name type="scientific">Coptis chinensis</name>
    <dbReference type="NCBI Taxonomy" id="261450"/>
    <lineage>
        <taxon>Eukaryota</taxon>
        <taxon>Viridiplantae</taxon>
        <taxon>Streptophyta</taxon>
        <taxon>Embryophyta</taxon>
        <taxon>Tracheophyta</taxon>
        <taxon>Spermatophyta</taxon>
        <taxon>Magnoliopsida</taxon>
        <taxon>Ranunculales</taxon>
        <taxon>Ranunculaceae</taxon>
        <taxon>Coptidoideae</taxon>
        <taxon>Coptis</taxon>
    </lineage>
</organism>
<dbReference type="Gene3D" id="3.30.43.40">
    <property type="entry name" value="Pre-mRNA-processing-splicing factor 8, U5-snRNA-binding domain"/>
    <property type="match status" value="1"/>
</dbReference>
<dbReference type="EMBL" id="JADFTS010000005">
    <property type="protein sequence ID" value="KAF9604565.1"/>
    <property type="molecule type" value="Genomic_DNA"/>
</dbReference>
<dbReference type="InterPro" id="IPR042516">
    <property type="entry name" value="Prp8_U5-snRNA-bd_sf"/>
</dbReference>
<dbReference type="AlphaFoldDB" id="A0A835HPE2"/>
<evidence type="ECO:0000256" key="1">
    <source>
        <dbReference type="SAM" id="Phobius"/>
    </source>
</evidence>
<evidence type="ECO:0000313" key="4">
    <source>
        <dbReference type="Proteomes" id="UP000631114"/>
    </source>
</evidence>
<name>A0A835HPE2_9MAGN</name>
<dbReference type="GO" id="GO:0071013">
    <property type="term" value="C:catalytic step 2 spliceosome"/>
    <property type="evidence" value="ECO:0007669"/>
    <property type="project" value="TreeGrafter"/>
</dbReference>
<dbReference type="GO" id="GO:0017070">
    <property type="term" value="F:U6 snRNA binding"/>
    <property type="evidence" value="ECO:0007669"/>
    <property type="project" value="TreeGrafter"/>
</dbReference>
<reference evidence="3 4" key="1">
    <citation type="submission" date="2020-10" db="EMBL/GenBank/DDBJ databases">
        <title>The Coptis chinensis genome and diversification of protoberbering-type alkaloids.</title>
        <authorList>
            <person name="Wang B."/>
            <person name="Shu S."/>
            <person name="Song C."/>
            <person name="Liu Y."/>
        </authorList>
    </citation>
    <scope>NUCLEOTIDE SEQUENCE [LARGE SCALE GENOMIC DNA]</scope>
    <source>
        <strain evidence="3">HL-2020</strain>
        <tissue evidence="3">Leaf</tissue>
    </source>
</reference>
<dbReference type="Proteomes" id="UP000631114">
    <property type="component" value="Unassembled WGS sequence"/>
</dbReference>
<keyword evidence="1" id="KW-0472">Membrane</keyword>
<comment type="caution">
    <text evidence="3">The sequence shown here is derived from an EMBL/GenBank/DDBJ whole genome shotgun (WGS) entry which is preliminary data.</text>
</comment>
<evidence type="ECO:0000313" key="3">
    <source>
        <dbReference type="EMBL" id="KAF9604565.1"/>
    </source>
</evidence>
<keyword evidence="1" id="KW-0812">Transmembrane</keyword>
<gene>
    <name evidence="3" type="ORF">IFM89_008009</name>
</gene>
<evidence type="ECO:0000259" key="2">
    <source>
        <dbReference type="Pfam" id="PF10597"/>
    </source>
</evidence>
<dbReference type="InterPro" id="IPR027652">
    <property type="entry name" value="PRP8"/>
</dbReference>
<keyword evidence="4" id="KW-1185">Reference proteome</keyword>
<dbReference type="GO" id="GO:0030619">
    <property type="term" value="F:U1 snRNA binding"/>
    <property type="evidence" value="ECO:0007669"/>
    <property type="project" value="TreeGrafter"/>
</dbReference>
<dbReference type="GO" id="GO:0000244">
    <property type="term" value="P:spliceosomal tri-snRNP complex assembly"/>
    <property type="evidence" value="ECO:0007669"/>
    <property type="project" value="TreeGrafter"/>
</dbReference>
<dbReference type="OrthoDB" id="1931567at2759"/>
<dbReference type="InterPro" id="IPR019581">
    <property type="entry name" value="Prp8_U5-snRNA-bd"/>
</dbReference>
<dbReference type="Pfam" id="PF10597">
    <property type="entry name" value="U5_2-snRNA_bdg"/>
    <property type="match status" value="1"/>
</dbReference>
<dbReference type="PANTHER" id="PTHR11140">
    <property type="entry name" value="PRE-MRNA SPLICING FACTOR PRP8"/>
    <property type="match status" value="1"/>
</dbReference>
<dbReference type="GO" id="GO:0030620">
    <property type="term" value="F:U2 snRNA binding"/>
    <property type="evidence" value="ECO:0007669"/>
    <property type="project" value="TreeGrafter"/>
</dbReference>
<accession>A0A835HPE2</accession>
<dbReference type="PANTHER" id="PTHR11140:SF0">
    <property type="entry name" value="PRE-MRNA-PROCESSING-SPLICING FACTOR 8"/>
    <property type="match status" value="1"/>
</dbReference>